<evidence type="ECO:0000313" key="1">
    <source>
        <dbReference type="EMBL" id="ADU96180.1"/>
    </source>
</evidence>
<protein>
    <recommendedName>
        <fullName evidence="3">HEPN domain-containing protein</fullName>
    </recommendedName>
</protein>
<evidence type="ECO:0000313" key="2">
    <source>
        <dbReference type="Proteomes" id="UP000006362"/>
    </source>
</evidence>
<evidence type="ECO:0008006" key="3">
    <source>
        <dbReference type="Google" id="ProtNLM"/>
    </source>
</evidence>
<sequence>MFDPKEFIELARELAKAGSPEAKLRSAISRAYYGCFLIAREKLAACLSNKELKRLHSGEAHALVIKTLLFSENARLRAMGNMLWELRGSRNDSDYNLNLTLSPKASATAVLLGEMLYREIEKSQNLCSSVKESFKRVSGRV</sequence>
<proteinExistence type="predicted"/>
<keyword evidence="2" id="KW-1185">Reference proteome</keyword>
<dbReference type="AlphaFoldDB" id="E8T3X0"/>
<dbReference type="Proteomes" id="UP000006362">
    <property type="component" value="Chromosome"/>
</dbReference>
<dbReference type="KEGG" id="tam:Theam_0207"/>
<dbReference type="STRING" id="648996.Theam_0207"/>
<dbReference type="Gene3D" id="1.20.120.330">
    <property type="entry name" value="Nucleotidyltransferases domain 2"/>
    <property type="match status" value="1"/>
</dbReference>
<dbReference type="RefSeq" id="WP_013536966.1">
    <property type="nucleotide sequence ID" value="NC_014926.1"/>
</dbReference>
<gene>
    <name evidence="1" type="ordered locus">Theam_0207</name>
</gene>
<reference evidence="1" key="1">
    <citation type="submission" date="2011-01" db="EMBL/GenBank/DDBJ databases">
        <title>Complete sequence of chromosome of Thermovibrio ammonificans HB-1.</title>
        <authorList>
            <consortium name="US DOE Joint Genome Institute"/>
            <person name="Lucas S."/>
            <person name="Copeland A."/>
            <person name="Lapidus A."/>
            <person name="Cheng J.-F."/>
            <person name="Goodwin L."/>
            <person name="Pitluck S."/>
            <person name="Davenport K."/>
            <person name="Detter J.C."/>
            <person name="Han C."/>
            <person name="Tapia R."/>
            <person name="Land M."/>
            <person name="Hauser L."/>
            <person name="Kyrpides N."/>
            <person name="Ivanova N."/>
            <person name="Ovchinnikova G."/>
            <person name="Vetriani C."/>
            <person name="Woyke T."/>
        </authorList>
    </citation>
    <scope>NUCLEOTIDE SEQUENCE [LARGE SCALE GENOMIC DNA]</scope>
    <source>
        <strain evidence="1">HB-1</strain>
    </source>
</reference>
<name>E8T3X0_THEA1</name>
<dbReference type="OrthoDB" id="6174209at2"/>
<dbReference type="EMBL" id="CP002444">
    <property type="protein sequence ID" value="ADU96180.1"/>
    <property type="molecule type" value="Genomic_DNA"/>
</dbReference>
<organism evidence="1 2">
    <name type="scientific">Thermovibrio ammonificans (strain DSM 15698 / JCM 12110 / HB-1)</name>
    <dbReference type="NCBI Taxonomy" id="648996"/>
    <lineage>
        <taxon>Bacteria</taxon>
        <taxon>Pseudomonadati</taxon>
        <taxon>Aquificota</taxon>
        <taxon>Aquificia</taxon>
        <taxon>Desulfurobacteriales</taxon>
        <taxon>Desulfurobacteriaceae</taxon>
        <taxon>Thermovibrio</taxon>
    </lineage>
</organism>
<dbReference type="HOGENOM" id="CLU_2091345_0_0_0"/>
<accession>E8T3X0</accession>